<dbReference type="SUPFAM" id="SSF53335">
    <property type="entry name" value="S-adenosyl-L-methionine-dependent methyltransferases"/>
    <property type="match status" value="1"/>
</dbReference>
<evidence type="ECO:0000256" key="6">
    <source>
        <dbReference type="ARBA" id="ARBA00049075"/>
    </source>
</evidence>
<gene>
    <name evidence="8" type="primary">TGS1</name>
    <name evidence="8" type="ORF">MHBO_002690</name>
</gene>
<organism evidence="8 9">
    <name type="scientific">Bonamia ostreae</name>
    <dbReference type="NCBI Taxonomy" id="126728"/>
    <lineage>
        <taxon>Eukaryota</taxon>
        <taxon>Sar</taxon>
        <taxon>Rhizaria</taxon>
        <taxon>Endomyxa</taxon>
        <taxon>Ascetosporea</taxon>
        <taxon>Haplosporida</taxon>
        <taxon>Bonamia</taxon>
    </lineage>
</organism>
<dbReference type="Pfam" id="PF09445">
    <property type="entry name" value="Methyltransf_15"/>
    <property type="match status" value="1"/>
</dbReference>
<dbReference type="PANTHER" id="PTHR14741">
    <property type="entry name" value="S-ADENOSYLMETHIONINE-DEPENDENT METHYLTRANSFERASE RELATED"/>
    <property type="match status" value="1"/>
</dbReference>
<dbReference type="Proteomes" id="UP001439008">
    <property type="component" value="Unassembled WGS sequence"/>
</dbReference>
<keyword evidence="9" id="KW-1185">Reference proteome</keyword>
<evidence type="ECO:0000313" key="9">
    <source>
        <dbReference type="Proteomes" id="UP001439008"/>
    </source>
</evidence>
<comment type="catalytic activity">
    <reaction evidence="4">
        <text>a 5'-end (N(7)-methyl 5'-triphosphoguanosine)-ribonucleoside in snoRNA + S-adenosyl-L-methionine = a 5'-end (N(2),N(7)-dimethyl 5'-triphosphoguanosine)-ribonucleoside in snoRNA + S-adenosyl-L-homocysteine + H(+)</text>
        <dbReference type="Rhea" id="RHEA:78475"/>
        <dbReference type="Rhea" id="RHEA-COMP:19086"/>
        <dbReference type="Rhea" id="RHEA-COMP:19088"/>
        <dbReference type="ChEBI" id="CHEBI:15378"/>
        <dbReference type="ChEBI" id="CHEBI:57856"/>
        <dbReference type="ChEBI" id="CHEBI:59789"/>
        <dbReference type="ChEBI" id="CHEBI:156461"/>
        <dbReference type="ChEBI" id="CHEBI:172880"/>
    </reaction>
    <physiologicalReaction direction="left-to-right" evidence="4">
        <dbReference type="Rhea" id="RHEA:78476"/>
    </physiologicalReaction>
</comment>
<evidence type="ECO:0000256" key="4">
    <source>
        <dbReference type="ARBA" id="ARBA00048740"/>
    </source>
</evidence>
<evidence type="ECO:0000256" key="1">
    <source>
        <dbReference type="ARBA" id="ARBA00018517"/>
    </source>
</evidence>
<dbReference type="Gene3D" id="3.40.50.150">
    <property type="entry name" value="Vaccinia Virus protein VP39"/>
    <property type="match status" value="1"/>
</dbReference>
<sequence length="182" mass="20067">MDYVSWYSVTPEFVAKRIAARMACNIVVDGFCGAGGNSIQFASTCDAVYAIDNNENRLRCAKNNAAVYGASNIEFILGDVFAIVPLLIADCVFMSPPWGGPEYSKKLTFDFSDLDSLSGFKILSMAAKSSKNIGILLPRNISHGQILDGCRNFNGWPCEIENFFLGNQHKLCTVYFNDLTKF</sequence>
<comment type="catalytic activity">
    <reaction evidence="6">
        <text>a 5'-end (N(7)-methyl 5'-triphosphoguanosine)-ribonucleoside in snRNA + S-adenosyl-L-methionine = a 5'-end (N(2),N(7)-dimethyl 5'-triphosphoguanosine)-ribonucleoside in snRNA + S-adenosyl-L-homocysteine + H(+)</text>
        <dbReference type="Rhea" id="RHEA:78471"/>
        <dbReference type="Rhea" id="RHEA-COMP:19085"/>
        <dbReference type="Rhea" id="RHEA-COMP:19087"/>
        <dbReference type="ChEBI" id="CHEBI:15378"/>
        <dbReference type="ChEBI" id="CHEBI:57856"/>
        <dbReference type="ChEBI" id="CHEBI:59789"/>
        <dbReference type="ChEBI" id="CHEBI:156461"/>
        <dbReference type="ChEBI" id="CHEBI:172880"/>
    </reaction>
    <physiologicalReaction direction="left-to-right" evidence="6">
        <dbReference type="Rhea" id="RHEA:78472"/>
    </physiologicalReaction>
</comment>
<dbReference type="InterPro" id="IPR029063">
    <property type="entry name" value="SAM-dependent_MTases_sf"/>
</dbReference>
<proteinExistence type="inferred from homology"/>
<evidence type="ECO:0000313" key="8">
    <source>
        <dbReference type="EMBL" id="MES1921106.1"/>
    </source>
</evidence>
<evidence type="ECO:0000256" key="7">
    <source>
        <dbReference type="ARBA" id="ARBA00049790"/>
    </source>
</evidence>
<comment type="catalytic activity">
    <reaction evidence="3">
        <text>a 5'-end (N(2),N(7)-dimethyl 5'-triphosphoguanosine)-ribonucleoside in snoRNA + S-adenosyl-L-methionine = a 5'-end (N(2),N(2),N(7)-trimethyl 5'-triphosphoguanosine)-ribonucleoside in snoRNA + S-adenosyl-L-homocysteine + H(+)</text>
        <dbReference type="Rhea" id="RHEA:78507"/>
        <dbReference type="Rhea" id="RHEA-COMP:19088"/>
        <dbReference type="Rhea" id="RHEA-COMP:19090"/>
        <dbReference type="ChEBI" id="CHEBI:15378"/>
        <dbReference type="ChEBI" id="CHEBI:57856"/>
        <dbReference type="ChEBI" id="CHEBI:59789"/>
        <dbReference type="ChEBI" id="CHEBI:167623"/>
        <dbReference type="ChEBI" id="CHEBI:172880"/>
    </reaction>
    <physiologicalReaction direction="left-to-right" evidence="3">
        <dbReference type="Rhea" id="RHEA:78508"/>
    </physiologicalReaction>
</comment>
<comment type="catalytic activity">
    <reaction evidence="5">
        <text>a 5'-end (N(2),N(7)-dimethyl 5'-triphosphoguanosine)-ribonucleoside in snRNA + S-adenosyl-L-methionine = a 5'-end (N(2),N(2),N(7)-trimethyl 5'-triphosphoguanosine)-ribonucleoside in snRNA + S-adenosyl-L-homocysteine + H(+)</text>
        <dbReference type="Rhea" id="RHEA:78479"/>
        <dbReference type="Rhea" id="RHEA-COMP:19087"/>
        <dbReference type="Rhea" id="RHEA-COMP:19089"/>
        <dbReference type="ChEBI" id="CHEBI:15378"/>
        <dbReference type="ChEBI" id="CHEBI:57856"/>
        <dbReference type="ChEBI" id="CHEBI:59789"/>
        <dbReference type="ChEBI" id="CHEBI:167623"/>
        <dbReference type="ChEBI" id="CHEBI:172880"/>
    </reaction>
    <physiologicalReaction direction="left-to-right" evidence="5">
        <dbReference type="Rhea" id="RHEA:78480"/>
    </physiologicalReaction>
</comment>
<evidence type="ECO:0000256" key="5">
    <source>
        <dbReference type="ARBA" id="ARBA00048763"/>
    </source>
</evidence>
<dbReference type="CDD" id="cd02440">
    <property type="entry name" value="AdoMet_MTases"/>
    <property type="match status" value="1"/>
</dbReference>
<dbReference type="PANTHER" id="PTHR14741:SF32">
    <property type="entry name" value="TRIMETHYLGUANOSINE SYNTHASE"/>
    <property type="match status" value="1"/>
</dbReference>
<reference evidence="8 9" key="1">
    <citation type="journal article" date="2024" name="BMC Biol.">
        <title>Comparative genomics of Ascetosporea gives new insight into the evolutionary basis for animal parasitism in Rhizaria.</title>
        <authorList>
            <person name="Hiltunen Thoren M."/>
            <person name="Onut-Brannstrom I."/>
            <person name="Alfjorden A."/>
            <person name="Peckova H."/>
            <person name="Swords F."/>
            <person name="Hooper C."/>
            <person name="Holzer A.S."/>
            <person name="Bass D."/>
            <person name="Burki F."/>
        </authorList>
    </citation>
    <scope>NUCLEOTIDE SEQUENCE [LARGE SCALE GENOMIC DNA]</scope>
    <source>
        <strain evidence="8">20-A016</strain>
    </source>
</reference>
<name>A0ABV2AN71_9EUKA</name>
<dbReference type="EMBL" id="JBDODL010001088">
    <property type="protein sequence ID" value="MES1921106.1"/>
    <property type="molecule type" value="Genomic_DNA"/>
</dbReference>
<comment type="similarity">
    <text evidence="2">Belongs to the methyltransferase superfamily. Trimethylguanosine synthase family.</text>
</comment>
<dbReference type="InterPro" id="IPR019012">
    <property type="entry name" value="RNA_cap_Gua-N2-MeTrfase"/>
</dbReference>
<comment type="caution">
    <text evidence="8">The sequence shown here is derived from an EMBL/GenBank/DDBJ whole genome shotgun (WGS) entry which is preliminary data.</text>
</comment>
<protein>
    <recommendedName>
        <fullName evidence="1">Trimethylguanosine synthase</fullName>
    </recommendedName>
    <alternativeName>
        <fullName evidence="7">Cap-specific guanine-N(2) methyltransferase</fullName>
    </alternativeName>
</protein>
<accession>A0ABV2AN71</accession>
<evidence type="ECO:0000256" key="3">
    <source>
        <dbReference type="ARBA" id="ARBA00047418"/>
    </source>
</evidence>
<evidence type="ECO:0000256" key="2">
    <source>
        <dbReference type="ARBA" id="ARBA00025783"/>
    </source>
</evidence>